<keyword evidence="2" id="KW-1185">Reference proteome</keyword>
<sequence length="116" mass="13372">MAKFQFSVALKLGSSSRRFAARSSYEQRNSLIEALRSGKFGNLHYIFLAWKRRERIVSETPKLQKLRYIFADSWGWGKNDSQFPVLDSLSQLEDPQNNEGLLRDVKIHAKPISQGN</sequence>
<name>A0AAE1VIA5_9SOLA</name>
<proteinExistence type="predicted"/>
<dbReference type="Proteomes" id="UP001291623">
    <property type="component" value="Unassembled WGS sequence"/>
</dbReference>
<comment type="caution">
    <text evidence="1">The sequence shown here is derived from an EMBL/GenBank/DDBJ whole genome shotgun (WGS) entry which is preliminary data.</text>
</comment>
<dbReference type="EMBL" id="JAVYJV010000005">
    <property type="protein sequence ID" value="KAK4371138.1"/>
    <property type="molecule type" value="Genomic_DNA"/>
</dbReference>
<protein>
    <submittedName>
        <fullName evidence="1">Uncharacterized protein</fullName>
    </submittedName>
</protein>
<dbReference type="AlphaFoldDB" id="A0AAE1VIA5"/>
<gene>
    <name evidence="1" type="ORF">RND71_010613</name>
</gene>
<reference evidence="1" key="1">
    <citation type="submission" date="2023-12" db="EMBL/GenBank/DDBJ databases">
        <title>Genome assembly of Anisodus tanguticus.</title>
        <authorList>
            <person name="Wang Y.-J."/>
        </authorList>
    </citation>
    <scope>NUCLEOTIDE SEQUENCE</scope>
    <source>
        <strain evidence="1">KB-2021</strain>
        <tissue evidence="1">Leaf</tissue>
    </source>
</reference>
<evidence type="ECO:0000313" key="2">
    <source>
        <dbReference type="Proteomes" id="UP001291623"/>
    </source>
</evidence>
<evidence type="ECO:0000313" key="1">
    <source>
        <dbReference type="EMBL" id="KAK4371138.1"/>
    </source>
</evidence>
<organism evidence="1 2">
    <name type="scientific">Anisodus tanguticus</name>
    <dbReference type="NCBI Taxonomy" id="243964"/>
    <lineage>
        <taxon>Eukaryota</taxon>
        <taxon>Viridiplantae</taxon>
        <taxon>Streptophyta</taxon>
        <taxon>Embryophyta</taxon>
        <taxon>Tracheophyta</taxon>
        <taxon>Spermatophyta</taxon>
        <taxon>Magnoliopsida</taxon>
        <taxon>eudicotyledons</taxon>
        <taxon>Gunneridae</taxon>
        <taxon>Pentapetalae</taxon>
        <taxon>asterids</taxon>
        <taxon>lamiids</taxon>
        <taxon>Solanales</taxon>
        <taxon>Solanaceae</taxon>
        <taxon>Solanoideae</taxon>
        <taxon>Hyoscyameae</taxon>
        <taxon>Anisodus</taxon>
    </lineage>
</organism>
<accession>A0AAE1VIA5</accession>